<organism evidence="1 2">
    <name type="scientific">Cutaneotrichosporon oleaginosum</name>
    <dbReference type="NCBI Taxonomy" id="879819"/>
    <lineage>
        <taxon>Eukaryota</taxon>
        <taxon>Fungi</taxon>
        <taxon>Dikarya</taxon>
        <taxon>Basidiomycota</taxon>
        <taxon>Agaricomycotina</taxon>
        <taxon>Tremellomycetes</taxon>
        <taxon>Trichosporonales</taxon>
        <taxon>Trichosporonaceae</taxon>
        <taxon>Cutaneotrichosporon</taxon>
    </lineage>
</organism>
<reference evidence="1 2" key="1">
    <citation type="submission" date="2015-03" db="EMBL/GenBank/DDBJ databases">
        <title>Genomics and transcriptomics of the oil-accumulating basidiomycete yeast T. oleaginosus allow insights into substrate utilization and the diverse evolutionary trajectories of mating systems in fungi.</title>
        <authorList>
            <consortium name="DOE Joint Genome Institute"/>
            <person name="Kourist R."/>
            <person name="Kracht O."/>
            <person name="Bracharz F."/>
            <person name="Lipzen A."/>
            <person name="Nolan M."/>
            <person name="Ohm R."/>
            <person name="Grigoriev I."/>
            <person name="Sun S."/>
            <person name="Heitman J."/>
            <person name="Bruck T."/>
            <person name="Nowrousian M."/>
        </authorList>
    </citation>
    <scope>NUCLEOTIDE SEQUENCE [LARGE SCALE GENOMIC DNA]</scope>
    <source>
        <strain evidence="1 2">IBC0246</strain>
    </source>
</reference>
<evidence type="ECO:0000313" key="1">
    <source>
        <dbReference type="EMBL" id="KLT42264.1"/>
    </source>
</evidence>
<proteinExistence type="predicted"/>
<dbReference type="STRING" id="879819.A0A0J1B3N7"/>
<accession>A0A0J1B3N7</accession>
<dbReference type="GeneID" id="28983804"/>
<name>A0A0J1B3N7_9TREE</name>
<sequence>MTIPQDPESSFGLEPPAAYEYDLGTYSLPIASAAQTWFDRGLNWTYGFHHTEAVRCFRYAIHTDPSCAMAYWGLAYAAGPNYNKWWGMFAPDELAAVLPMAHAAAVRATQLATRPLEKALAGAIAARFPANAGTAEDFSAWNHAYIAAMAGVYEAFGDQLDVAAIYADSMMALAPWQLWDLHTGAPREDSQTLRVKEVLERALGAPGAMAHPGLLHLYIHLMELSPTPEVARAPADALRALVPDAGHLRHMPGHIDLLVGDYARVLSGAADAMAADDKYLAHFARDFYQFYTQHNASFAVYAAMMAGREAPALAACERMERALPDDFLRTPNPPIADWMEGFLTYRVHVLVRFGRWDALLSLPFPEDRAFYTVTTTTVHYGRALALALTDRVAEAEAERDAFRASRTRIQPTRQAFPNQWKDIFDIAEEMLSGEIAYRAGAVEEGFAHLRRSIKLSDNLIYAEPWGWMQPPRHAYGALLLEQGEVQAAAAAYAEDLGLADTVPRALQHPNNVWALHGYHECLVRMGRTDEAQKVKRDLDTAVAGADVPIESSCLCRRVTVKACCEKN</sequence>
<keyword evidence="2" id="KW-1185">Reference proteome</keyword>
<dbReference type="AlphaFoldDB" id="A0A0J1B3N7"/>
<gene>
    <name evidence="1" type="ORF">CC85DRAFT_285668</name>
</gene>
<protein>
    <recommendedName>
        <fullName evidence="3">TPR-like protein</fullName>
    </recommendedName>
</protein>
<dbReference type="EMBL" id="KQ087207">
    <property type="protein sequence ID" value="KLT42264.1"/>
    <property type="molecule type" value="Genomic_DNA"/>
</dbReference>
<dbReference type="PANTHER" id="PTHR45588:SF1">
    <property type="entry name" value="WW DOMAIN-CONTAINING PROTEIN"/>
    <property type="match status" value="1"/>
</dbReference>
<dbReference type="OrthoDB" id="414774at2759"/>
<evidence type="ECO:0000313" key="2">
    <source>
        <dbReference type="Proteomes" id="UP000053611"/>
    </source>
</evidence>
<dbReference type="InterPro" id="IPR011990">
    <property type="entry name" value="TPR-like_helical_dom_sf"/>
</dbReference>
<dbReference type="RefSeq" id="XP_018278755.1">
    <property type="nucleotide sequence ID" value="XM_018423201.1"/>
</dbReference>
<dbReference type="SUPFAM" id="SSF48452">
    <property type="entry name" value="TPR-like"/>
    <property type="match status" value="1"/>
</dbReference>
<evidence type="ECO:0008006" key="3">
    <source>
        <dbReference type="Google" id="ProtNLM"/>
    </source>
</evidence>
<dbReference type="Proteomes" id="UP000053611">
    <property type="component" value="Unassembled WGS sequence"/>
</dbReference>
<dbReference type="Gene3D" id="1.25.40.10">
    <property type="entry name" value="Tetratricopeptide repeat domain"/>
    <property type="match status" value="1"/>
</dbReference>
<dbReference type="PANTHER" id="PTHR45588">
    <property type="entry name" value="TPR DOMAIN-CONTAINING PROTEIN"/>
    <property type="match status" value="1"/>
</dbReference>